<dbReference type="RefSeq" id="XP_028546172.1">
    <property type="nucleotide sequence ID" value="XM_028690371.1"/>
</dbReference>
<evidence type="ECO:0000256" key="1">
    <source>
        <dbReference type="SAM" id="Phobius"/>
    </source>
</evidence>
<keyword evidence="2" id="KW-0732">Signal</keyword>
<reference evidence="4" key="1">
    <citation type="submission" date="2017-04" db="EMBL/GenBank/DDBJ databases">
        <title>Plasmodium gonderi genome.</title>
        <authorList>
            <person name="Arisue N."/>
            <person name="Honma H."/>
            <person name="Kawai S."/>
            <person name="Tougan T."/>
            <person name="Tanabe K."/>
            <person name="Horii T."/>
        </authorList>
    </citation>
    <scope>NUCLEOTIDE SEQUENCE [LARGE SCALE GENOMIC DNA]</scope>
    <source>
        <strain evidence="4">ATCC 30045</strain>
    </source>
</reference>
<sequence length="341" mass="40485">MLAKFVLFVILTIKTYCSFHMNYKILTKGNHRKKYVKTVSSVNYLYTKCPQNTKLRKYKNKLLSFFSNYFTSERDKYTLNNEEEEYLKKLGRTDKDDYNELVKSHEEFIKTCTDIKSKLKYKDIFFLITQKIIQRSLYNFKRKQKFNIFGNDEYTSELSIDYIKSSNIEERIKEQVLKKLTQELNSSRYFLVRIFKWKGLLEVVNISSLMLPVASIGLFLSKMGFFAVAVNMLLTAHFLTYRKDEKKKMKITTLLLTLLPILVHTSLGVICSNIFLKNYRFHIPTFLKNENILSFFINIQLYMASLVYFVNNDMEEDLEGEEELKNDYVEFNNDELLGSNM</sequence>
<protein>
    <recommendedName>
        <fullName evidence="5">Variable surface protein</fullName>
    </recommendedName>
</protein>
<feature type="signal peptide" evidence="2">
    <location>
        <begin position="1"/>
        <end position="17"/>
    </location>
</feature>
<name>A0A1Y1JT29_PLAGO</name>
<dbReference type="GeneID" id="39750329"/>
<dbReference type="EMBL" id="BDQF01000015">
    <property type="protein sequence ID" value="GAW83583.1"/>
    <property type="molecule type" value="Genomic_DNA"/>
</dbReference>
<dbReference type="OMA" id="FFSNYFT"/>
<evidence type="ECO:0000256" key="2">
    <source>
        <dbReference type="SAM" id="SignalP"/>
    </source>
</evidence>
<keyword evidence="4" id="KW-1185">Reference proteome</keyword>
<feature type="transmembrane region" description="Helical" evidence="1">
    <location>
        <begin position="292"/>
        <end position="310"/>
    </location>
</feature>
<gene>
    <name evidence="3" type="ORF">PGO_143810</name>
</gene>
<evidence type="ECO:0000313" key="3">
    <source>
        <dbReference type="EMBL" id="GAW83583.1"/>
    </source>
</evidence>
<dbReference type="AlphaFoldDB" id="A0A1Y1JT29"/>
<comment type="caution">
    <text evidence="3">The sequence shown here is derived from an EMBL/GenBank/DDBJ whole genome shotgun (WGS) entry which is preliminary data.</text>
</comment>
<dbReference type="Proteomes" id="UP000195521">
    <property type="component" value="Unassembled WGS sequence"/>
</dbReference>
<accession>A0A1Y1JT29</accession>
<proteinExistence type="predicted"/>
<keyword evidence="1" id="KW-1133">Transmembrane helix</keyword>
<keyword evidence="1" id="KW-0472">Membrane</keyword>
<feature type="transmembrane region" description="Helical" evidence="1">
    <location>
        <begin position="225"/>
        <end position="241"/>
    </location>
</feature>
<evidence type="ECO:0000313" key="4">
    <source>
        <dbReference type="Proteomes" id="UP000195521"/>
    </source>
</evidence>
<feature type="transmembrane region" description="Helical" evidence="1">
    <location>
        <begin position="253"/>
        <end position="276"/>
    </location>
</feature>
<feature type="chain" id="PRO_5012643574" description="Variable surface protein" evidence="2">
    <location>
        <begin position="18"/>
        <end position="341"/>
    </location>
</feature>
<dbReference type="OrthoDB" id="375294at2759"/>
<evidence type="ECO:0008006" key="5">
    <source>
        <dbReference type="Google" id="ProtNLM"/>
    </source>
</evidence>
<organism evidence="3 4">
    <name type="scientific">Plasmodium gonderi</name>
    <dbReference type="NCBI Taxonomy" id="77519"/>
    <lineage>
        <taxon>Eukaryota</taxon>
        <taxon>Sar</taxon>
        <taxon>Alveolata</taxon>
        <taxon>Apicomplexa</taxon>
        <taxon>Aconoidasida</taxon>
        <taxon>Haemosporida</taxon>
        <taxon>Plasmodiidae</taxon>
        <taxon>Plasmodium</taxon>
        <taxon>Plasmodium (Plasmodium)</taxon>
    </lineage>
</organism>
<keyword evidence="1" id="KW-0812">Transmembrane</keyword>